<name>A0AAV5WGV3_9BILA</name>
<gene>
    <name evidence="1" type="ORF">PFISCL1PPCAC_22005</name>
</gene>
<dbReference type="AlphaFoldDB" id="A0AAV5WGV3"/>
<reference evidence="1" key="1">
    <citation type="submission" date="2023-10" db="EMBL/GenBank/DDBJ databases">
        <title>Genome assembly of Pristionchus species.</title>
        <authorList>
            <person name="Yoshida K."/>
            <person name="Sommer R.J."/>
        </authorList>
    </citation>
    <scope>NUCLEOTIDE SEQUENCE</scope>
    <source>
        <strain evidence="1">RS5133</strain>
    </source>
</reference>
<accession>A0AAV5WGV3</accession>
<dbReference type="Proteomes" id="UP001432322">
    <property type="component" value="Unassembled WGS sequence"/>
</dbReference>
<proteinExistence type="predicted"/>
<feature type="non-terminal residue" evidence="1">
    <location>
        <position position="1"/>
    </location>
</feature>
<protein>
    <submittedName>
        <fullName evidence="1">Uncharacterized protein</fullName>
    </submittedName>
</protein>
<organism evidence="1 2">
    <name type="scientific">Pristionchus fissidentatus</name>
    <dbReference type="NCBI Taxonomy" id="1538716"/>
    <lineage>
        <taxon>Eukaryota</taxon>
        <taxon>Metazoa</taxon>
        <taxon>Ecdysozoa</taxon>
        <taxon>Nematoda</taxon>
        <taxon>Chromadorea</taxon>
        <taxon>Rhabditida</taxon>
        <taxon>Rhabditina</taxon>
        <taxon>Diplogasteromorpha</taxon>
        <taxon>Diplogasteroidea</taxon>
        <taxon>Neodiplogasteridae</taxon>
        <taxon>Pristionchus</taxon>
    </lineage>
</organism>
<comment type="caution">
    <text evidence="1">The sequence shown here is derived from an EMBL/GenBank/DDBJ whole genome shotgun (WGS) entry which is preliminary data.</text>
</comment>
<evidence type="ECO:0000313" key="1">
    <source>
        <dbReference type="EMBL" id="GMT30708.1"/>
    </source>
</evidence>
<dbReference type="EMBL" id="BTSY01000005">
    <property type="protein sequence ID" value="GMT30708.1"/>
    <property type="molecule type" value="Genomic_DNA"/>
</dbReference>
<keyword evidence="2" id="KW-1185">Reference proteome</keyword>
<sequence>LMQELYTLTRHLTFETIDCTLALRTPDQRDMFQTLAMLKFEKISLNDTYPGFSHLNPGYFDAMRAVLKSPTVTEITLDTVPLLRREIVHLYEQVVFFPHIKKFSVKMGGTSAKSMLAFIFGMQRGYFLSNDQNPTTTMERVQIFANPFLKVSLLNGNMLTTLTKQRPVYTLEMVKHNAPPPAPTDPIVPYRSRI</sequence>
<evidence type="ECO:0000313" key="2">
    <source>
        <dbReference type="Proteomes" id="UP001432322"/>
    </source>
</evidence>